<proteinExistence type="predicted"/>
<keyword evidence="2" id="KW-1185">Reference proteome</keyword>
<dbReference type="Proteomes" id="UP001569428">
    <property type="component" value="Unassembled WGS sequence"/>
</dbReference>
<dbReference type="EMBL" id="JBGMEK010000197">
    <property type="protein sequence ID" value="MFA0814012.1"/>
    <property type="molecule type" value="Genomic_DNA"/>
</dbReference>
<organism evidence="1 2">
    <name type="scientific">Microbulbifer epialgicus</name>
    <dbReference type="NCBI Taxonomy" id="393907"/>
    <lineage>
        <taxon>Bacteria</taxon>
        <taxon>Pseudomonadati</taxon>
        <taxon>Pseudomonadota</taxon>
        <taxon>Gammaproteobacteria</taxon>
        <taxon>Cellvibrionales</taxon>
        <taxon>Microbulbiferaceae</taxon>
        <taxon>Microbulbifer</taxon>
    </lineage>
</organism>
<dbReference type="PROSITE" id="PS51257">
    <property type="entry name" value="PROKAR_LIPOPROTEIN"/>
    <property type="match status" value="1"/>
</dbReference>
<protein>
    <recommendedName>
        <fullName evidence="3">DUF4157 domain-containing protein</fullName>
    </recommendedName>
</protein>
<gene>
    <name evidence="1" type="ORF">ACCI49_24400</name>
</gene>
<reference evidence="1 2" key="1">
    <citation type="submission" date="2024-08" db="EMBL/GenBank/DDBJ databases">
        <authorList>
            <person name="Ishaq N."/>
        </authorList>
    </citation>
    <scope>NUCLEOTIDE SEQUENCE [LARGE SCALE GENOMIC DNA]</scope>
    <source>
        <strain evidence="1 2">DSM 18651</strain>
    </source>
</reference>
<evidence type="ECO:0000313" key="1">
    <source>
        <dbReference type="EMBL" id="MFA0814012.1"/>
    </source>
</evidence>
<comment type="caution">
    <text evidence="1">The sequence shown here is derived from an EMBL/GenBank/DDBJ whole genome shotgun (WGS) entry which is preliminary data.</text>
</comment>
<evidence type="ECO:0000313" key="2">
    <source>
        <dbReference type="Proteomes" id="UP001569428"/>
    </source>
</evidence>
<name>A0ABV4P6Z9_9GAMM</name>
<sequence length="285" mass="32350">MLFSRNRSSRSIYGALTIAFSALVGCSDFFPVEKQSPAKDDFSTLAGDDRILYKEGMEDQALLIRNVLDEKVKDIEIVHGKPFINPPVVHLCDTRECFAKYTGIDSGILAAVSSNGLFLKSYVITHEDYSRWLAHELSHLHLRQQISTFRASFIPQWYQEGLATFASNGGGANKVSRKKALEYIHNGKHIVVVDESSLFSDPWPLNYVVANDDWPKPWYQQHMNYRQASLFYEFLHPNGGIELIRALEIGETFNDAFKSVYGKSPEEMFAIYKSSLAKNKAHENI</sequence>
<evidence type="ECO:0008006" key="3">
    <source>
        <dbReference type="Google" id="ProtNLM"/>
    </source>
</evidence>
<accession>A0ABV4P6Z9</accession>
<dbReference type="RefSeq" id="WP_371841855.1">
    <property type="nucleotide sequence ID" value="NZ_JBGMEK010000197.1"/>
</dbReference>